<dbReference type="Proteomes" id="UP001596055">
    <property type="component" value="Unassembled WGS sequence"/>
</dbReference>
<feature type="chain" id="PRO_5046714002" evidence="1">
    <location>
        <begin position="25"/>
        <end position="299"/>
    </location>
</feature>
<comment type="caution">
    <text evidence="2">The sequence shown here is derived from an EMBL/GenBank/DDBJ whole genome shotgun (WGS) entry which is preliminary data.</text>
</comment>
<accession>A0ABW0RN93</accession>
<evidence type="ECO:0000313" key="3">
    <source>
        <dbReference type="Proteomes" id="UP001596055"/>
    </source>
</evidence>
<keyword evidence="1" id="KW-0732">Signal</keyword>
<sequence>MRQYAYGCAALAVICLGGAPFAQAELKPISDKAMSDVTGQGFMQVENIQDVPGTTHNFTRMTLGMDVETRVNIDDIEVGQINGGTDFSAQHMALGHISRDATTVQYDGNTYAVGDTVPFQAYQPYIELAESPVDGKLSGFRMGFKQARGSVSSVTSSFSGNIGVKLVDDAGNPHDATLLDSTTTATNLRATHIGIDDGSVAVDCSTSTNCAPLTHLQSLIVGSGNTDGTTGFTKDFFIGFQREGVNWLSPDGSGTTINAGQGVFINLPSSTKIDMSQLAGPNGVPRLQTHQVDMGTKLF</sequence>
<reference evidence="3" key="1">
    <citation type="journal article" date="2019" name="Int. J. Syst. Evol. Microbiol.">
        <title>The Global Catalogue of Microorganisms (GCM) 10K type strain sequencing project: providing services to taxonomists for standard genome sequencing and annotation.</title>
        <authorList>
            <consortium name="The Broad Institute Genomics Platform"/>
            <consortium name="The Broad Institute Genome Sequencing Center for Infectious Disease"/>
            <person name="Wu L."/>
            <person name="Ma J."/>
        </authorList>
    </citation>
    <scope>NUCLEOTIDE SEQUENCE [LARGE SCALE GENOMIC DNA]</scope>
    <source>
        <strain evidence="3">CGMCC 4.1799</strain>
    </source>
</reference>
<feature type="signal peptide" evidence="1">
    <location>
        <begin position="1"/>
        <end position="24"/>
    </location>
</feature>
<protein>
    <submittedName>
        <fullName evidence="2">Uncharacterized protein</fullName>
    </submittedName>
</protein>
<evidence type="ECO:0000313" key="2">
    <source>
        <dbReference type="EMBL" id="MFC5544417.1"/>
    </source>
</evidence>
<evidence type="ECO:0000256" key="1">
    <source>
        <dbReference type="SAM" id="SignalP"/>
    </source>
</evidence>
<dbReference type="RefSeq" id="WP_248154645.1">
    <property type="nucleotide sequence ID" value="NZ_JAKZAJ010000001.1"/>
</dbReference>
<proteinExistence type="predicted"/>
<name>A0ABW0RN93_9GAMM</name>
<organism evidence="2 3">
    <name type="scientific">Marinobacter koreensis</name>
    <dbReference type="NCBI Taxonomy" id="335974"/>
    <lineage>
        <taxon>Bacteria</taxon>
        <taxon>Pseudomonadati</taxon>
        <taxon>Pseudomonadota</taxon>
        <taxon>Gammaproteobacteria</taxon>
        <taxon>Pseudomonadales</taxon>
        <taxon>Marinobacteraceae</taxon>
        <taxon>Marinobacter</taxon>
    </lineage>
</organism>
<gene>
    <name evidence="2" type="ORF">ACFPQA_05120</name>
</gene>
<keyword evidence="3" id="KW-1185">Reference proteome</keyword>
<dbReference type="EMBL" id="JBHSNL010000001">
    <property type="protein sequence ID" value="MFC5544417.1"/>
    <property type="molecule type" value="Genomic_DNA"/>
</dbReference>